<gene>
    <name evidence="2" type="ORF">LBW55_06020</name>
</gene>
<dbReference type="InterPro" id="IPR012902">
    <property type="entry name" value="N_methyl_site"/>
</dbReference>
<keyword evidence="1" id="KW-0812">Transmembrane</keyword>
<feature type="transmembrane region" description="Helical" evidence="1">
    <location>
        <begin position="21"/>
        <end position="40"/>
    </location>
</feature>
<dbReference type="PROSITE" id="PS00409">
    <property type="entry name" value="PROKAR_NTER_METHYL"/>
    <property type="match status" value="1"/>
</dbReference>
<organism evidence="2 3">
    <name type="scientific">Ralstonia solanacearum</name>
    <name type="common">Pseudomonas solanacearum</name>
    <dbReference type="NCBI Taxonomy" id="305"/>
    <lineage>
        <taxon>Bacteria</taxon>
        <taxon>Pseudomonadati</taxon>
        <taxon>Pseudomonadota</taxon>
        <taxon>Betaproteobacteria</taxon>
        <taxon>Burkholderiales</taxon>
        <taxon>Burkholderiaceae</taxon>
        <taxon>Ralstonia</taxon>
        <taxon>Ralstonia solanacearum species complex</taxon>
    </lineage>
</organism>
<evidence type="ECO:0000256" key="1">
    <source>
        <dbReference type="SAM" id="Phobius"/>
    </source>
</evidence>
<dbReference type="RefSeq" id="WP_184849204.1">
    <property type="nucleotide sequence ID" value="NZ_JABZEH010000001.1"/>
</dbReference>
<dbReference type="Pfam" id="PF07963">
    <property type="entry name" value="N_methyl"/>
    <property type="match status" value="1"/>
</dbReference>
<dbReference type="InterPro" id="IPR032092">
    <property type="entry name" value="PilW"/>
</dbReference>
<keyword evidence="1" id="KW-0472">Membrane</keyword>
<evidence type="ECO:0000313" key="3">
    <source>
        <dbReference type="Proteomes" id="UP001143674"/>
    </source>
</evidence>
<reference evidence="2" key="1">
    <citation type="submission" date="2021-09" db="EMBL/GenBank/DDBJ databases">
        <title>Genomic analysis of Ralstonia spp.</title>
        <authorList>
            <person name="Aburjaile F."/>
            <person name="Ariute J.C."/>
            <person name="Pais A.K.L."/>
            <person name="Albuquerque G.M.R."/>
            <person name="Silva A.M.F."/>
            <person name="Brenig B."/>
            <person name="Azevedo V."/>
            <person name="Matiuzzi M."/>
            <person name="Ramos R."/>
            <person name="Goes-Neto A."/>
            <person name="Soares S."/>
            <person name="Iseppon A.M.B."/>
            <person name="Souza E."/>
            <person name="Gama M."/>
        </authorList>
    </citation>
    <scope>NUCLEOTIDE SEQUENCE</scope>
    <source>
        <strain evidence="2">B4</strain>
    </source>
</reference>
<keyword evidence="1" id="KW-1133">Transmembrane helix</keyword>
<proteinExistence type="predicted"/>
<evidence type="ECO:0000313" key="2">
    <source>
        <dbReference type="EMBL" id="MDB0521167.1"/>
    </source>
</evidence>
<dbReference type="Pfam" id="PF16074">
    <property type="entry name" value="PilW"/>
    <property type="match status" value="1"/>
</dbReference>
<dbReference type="GO" id="GO:0043683">
    <property type="term" value="P:type IV pilus assembly"/>
    <property type="evidence" value="ECO:0007669"/>
    <property type="project" value="InterPro"/>
</dbReference>
<dbReference type="NCBIfam" id="TIGR02532">
    <property type="entry name" value="IV_pilin_GFxxxE"/>
    <property type="match status" value="1"/>
</dbReference>
<accession>A0AAE3NCQ9</accession>
<dbReference type="EMBL" id="JAIVEX010000003">
    <property type="protein sequence ID" value="MDB0521167.1"/>
    <property type="molecule type" value="Genomic_DNA"/>
</dbReference>
<comment type="caution">
    <text evidence="2">The sequence shown here is derived from an EMBL/GenBank/DDBJ whole genome shotgun (WGS) entry which is preliminary data.</text>
</comment>
<protein>
    <submittedName>
        <fullName evidence="2">PilW family protein</fullName>
    </submittedName>
</protein>
<dbReference type="Proteomes" id="UP001143674">
    <property type="component" value="Unassembled WGS sequence"/>
</dbReference>
<sequence>MSMGRGRETLRRQRGMSLVELMIGMALGLLLLTALGSLYFSTTQSRAQLANSASQIENGRYVLDLISQELGLAGFLGASSLRSNAALSAPDVCAVATNALGFSSNPATVPVAVYGYAAGANAPCLSNLSASSEILVVRRASTTSVTTATAGQAYLQASFCASDSVPFVFSSTATDFTMRTKACISTALAELRQASVRVFYIATCDRCSNGGDGIPTLKMAELSGGAFQINSIAQGVQDIHFAYGVDMDGNGSADCYVSDPGVDNSAACTAVSGYSWATPLTNWSNVTAVRINVLARTLNIAPGWSDTRTYDLGRGTVSGPFKDGYKRHVYAEVARLANVAGPRE</sequence>
<name>A0AAE3NCQ9_RALSL</name>
<dbReference type="AlphaFoldDB" id="A0AAE3NCQ9"/>